<dbReference type="AlphaFoldDB" id="A0AAD1EMT7"/>
<accession>A0AAD1EMT7</accession>
<dbReference type="EMBL" id="CP028130">
    <property type="protein sequence ID" value="AZZ56458.1"/>
    <property type="molecule type" value="Genomic_DNA"/>
</dbReference>
<evidence type="ECO:0000313" key="1">
    <source>
        <dbReference type="EMBL" id="AZZ56458.1"/>
    </source>
</evidence>
<proteinExistence type="predicted"/>
<name>A0AAD1EMT7_9MICO</name>
<evidence type="ECO:0000313" key="2">
    <source>
        <dbReference type="Proteomes" id="UP000283946"/>
    </source>
</evidence>
<sequence>MSGHRTVRRRVVSRTGVIALISGVLVLTAAVTAAAVFLDRGTAGAGVASGTVIADVDATGATTVPVPLTGLLPGGTAQRLLDLTHTGTVPMSVLQLETSTATDSSNGLQLAVERCSLAWSADATTCAGTVSTVAADRPSSARLDLPGSPALAVGATDHLRLTLRLAESAPSSAQSTSTTLTVTVIGIQRPGRHL</sequence>
<reference evidence="1 2" key="1">
    <citation type="submission" date="2018-03" db="EMBL/GenBank/DDBJ databases">
        <title>Bacteriophage NCPPB3778 and a type I-E CRISPR drive the evolution of the US Biological Select Agent, Rathayibacter toxicus.</title>
        <authorList>
            <person name="Davis E.W.II."/>
            <person name="Tabima J.F."/>
            <person name="Weisberg A.J."/>
            <person name="Dantas Lopes L."/>
            <person name="Wiseman M.S."/>
            <person name="Wiseman M.S."/>
            <person name="Pupko T."/>
            <person name="Belcher M.S."/>
            <person name="Sechler A.J."/>
            <person name="Tancos M.A."/>
            <person name="Schroeder B.K."/>
            <person name="Murray T.D."/>
            <person name="Luster D.G."/>
            <person name="Schneider W.L."/>
            <person name="Rogers E."/>
            <person name="Andreote F.D."/>
            <person name="Grunwald N.J."/>
            <person name="Putnam M.L."/>
            <person name="Chang J.H."/>
        </authorList>
    </citation>
    <scope>NUCLEOTIDE SEQUENCE [LARGE SCALE GENOMIC DNA]</scope>
    <source>
        <strain evidence="1 2">NCCPB 2253</strain>
    </source>
</reference>
<gene>
    <name evidence="1" type="ORF">C7V51_11650</name>
</gene>
<protein>
    <submittedName>
        <fullName evidence="1">Peptidase</fullName>
    </submittedName>
</protein>
<organism evidence="1 2">
    <name type="scientific">Rathayibacter iranicus</name>
    <dbReference type="NCBI Taxonomy" id="59737"/>
    <lineage>
        <taxon>Bacteria</taxon>
        <taxon>Bacillati</taxon>
        <taxon>Actinomycetota</taxon>
        <taxon>Actinomycetes</taxon>
        <taxon>Micrococcales</taxon>
        <taxon>Microbacteriaceae</taxon>
        <taxon>Rathayibacter</taxon>
    </lineage>
</organism>
<dbReference type="RefSeq" id="WP_104265643.1">
    <property type="nucleotide sequence ID" value="NZ_CP028130.1"/>
</dbReference>
<dbReference type="Proteomes" id="UP000283946">
    <property type="component" value="Chromosome"/>
</dbReference>
<dbReference type="KEGG" id="ria:C7V51_11650"/>